<dbReference type="WBParaSite" id="ACOC_0001032101-mRNA-1">
    <property type="protein sequence ID" value="ACOC_0001032101-mRNA-1"/>
    <property type="gene ID" value="ACOC_0001032101"/>
</dbReference>
<dbReference type="Proteomes" id="UP000267027">
    <property type="component" value="Unassembled WGS sequence"/>
</dbReference>
<proteinExistence type="predicted"/>
<keyword evidence="3" id="KW-1185">Reference proteome</keyword>
<sequence length="112" mass="12868">MHLCERQLNFTRRTCCQLVLLLNDTTRSVNCSPFSLPSTYLFYNPPVLLNEPLDVHEDHATFLLGIAILVLVALGCIFTMSRLIKPRFSLVNSGCITNYDFMMWMPPKSNQR</sequence>
<evidence type="ECO:0000256" key="1">
    <source>
        <dbReference type="SAM" id="Phobius"/>
    </source>
</evidence>
<name>A0A0R3PW44_ANGCS</name>
<reference evidence="2 3" key="2">
    <citation type="submission" date="2018-11" db="EMBL/GenBank/DDBJ databases">
        <authorList>
            <consortium name="Pathogen Informatics"/>
        </authorList>
    </citation>
    <scope>NUCLEOTIDE SEQUENCE [LARGE SCALE GENOMIC DNA]</scope>
    <source>
        <strain evidence="2 3">Costa Rica</strain>
    </source>
</reference>
<accession>A0A0R3PW44</accession>
<dbReference type="OMA" id="VNSGCIT"/>
<keyword evidence="1" id="KW-0472">Membrane</keyword>
<protein>
    <submittedName>
        <fullName evidence="4">Transmembrane protein</fullName>
    </submittedName>
</protein>
<dbReference type="AlphaFoldDB" id="A0A0R3PW44"/>
<evidence type="ECO:0000313" key="3">
    <source>
        <dbReference type="Proteomes" id="UP000267027"/>
    </source>
</evidence>
<dbReference type="EMBL" id="UYYA01004449">
    <property type="protein sequence ID" value="VDM61907.1"/>
    <property type="molecule type" value="Genomic_DNA"/>
</dbReference>
<keyword evidence="1" id="KW-1133">Transmembrane helix</keyword>
<evidence type="ECO:0000313" key="4">
    <source>
        <dbReference type="WBParaSite" id="ACOC_0001032101-mRNA-1"/>
    </source>
</evidence>
<organism evidence="4">
    <name type="scientific">Angiostrongylus costaricensis</name>
    <name type="common">Nematode worm</name>
    <dbReference type="NCBI Taxonomy" id="334426"/>
    <lineage>
        <taxon>Eukaryota</taxon>
        <taxon>Metazoa</taxon>
        <taxon>Ecdysozoa</taxon>
        <taxon>Nematoda</taxon>
        <taxon>Chromadorea</taxon>
        <taxon>Rhabditida</taxon>
        <taxon>Rhabditina</taxon>
        <taxon>Rhabditomorpha</taxon>
        <taxon>Strongyloidea</taxon>
        <taxon>Metastrongylidae</taxon>
        <taxon>Angiostrongylus</taxon>
    </lineage>
</organism>
<reference evidence="4" key="1">
    <citation type="submission" date="2017-02" db="UniProtKB">
        <authorList>
            <consortium name="WormBaseParasite"/>
        </authorList>
    </citation>
    <scope>IDENTIFICATION</scope>
</reference>
<dbReference type="OrthoDB" id="5875827at2759"/>
<gene>
    <name evidence="2" type="ORF">ACOC_LOCUS10322</name>
</gene>
<keyword evidence="1" id="KW-0812">Transmembrane</keyword>
<feature type="transmembrane region" description="Helical" evidence="1">
    <location>
        <begin position="60"/>
        <end position="80"/>
    </location>
</feature>
<evidence type="ECO:0000313" key="2">
    <source>
        <dbReference type="EMBL" id="VDM61907.1"/>
    </source>
</evidence>